<organism evidence="1 2">
    <name type="scientific">Glaciimonas immobilis</name>
    <dbReference type="NCBI Taxonomy" id="728004"/>
    <lineage>
        <taxon>Bacteria</taxon>
        <taxon>Pseudomonadati</taxon>
        <taxon>Pseudomonadota</taxon>
        <taxon>Betaproteobacteria</taxon>
        <taxon>Burkholderiales</taxon>
        <taxon>Oxalobacteraceae</taxon>
        <taxon>Glaciimonas</taxon>
    </lineage>
</organism>
<gene>
    <name evidence="1" type="ORF">HNR39_000201</name>
</gene>
<accession>A0A840RP27</accession>
<dbReference type="Proteomes" id="UP000571084">
    <property type="component" value="Unassembled WGS sequence"/>
</dbReference>
<dbReference type="AlphaFoldDB" id="A0A840RP27"/>
<reference evidence="1 2" key="1">
    <citation type="submission" date="2020-08" db="EMBL/GenBank/DDBJ databases">
        <title>Genomic Encyclopedia of Type Strains, Phase IV (KMG-IV): sequencing the most valuable type-strain genomes for metagenomic binning, comparative biology and taxonomic classification.</title>
        <authorList>
            <person name="Goeker M."/>
        </authorList>
    </citation>
    <scope>NUCLEOTIDE SEQUENCE [LARGE SCALE GENOMIC DNA]</scope>
    <source>
        <strain evidence="1 2">DSM 23240</strain>
    </source>
</reference>
<comment type="caution">
    <text evidence="1">The sequence shown here is derived from an EMBL/GenBank/DDBJ whole genome shotgun (WGS) entry which is preliminary data.</text>
</comment>
<evidence type="ECO:0000313" key="2">
    <source>
        <dbReference type="Proteomes" id="UP000571084"/>
    </source>
</evidence>
<evidence type="ECO:0000313" key="1">
    <source>
        <dbReference type="EMBL" id="MBB5198391.1"/>
    </source>
</evidence>
<protein>
    <submittedName>
        <fullName evidence="1">Uncharacterized protein</fullName>
    </submittedName>
</protein>
<name>A0A840RP27_9BURK</name>
<keyword evidence="2" id="KW-1185">Reference proteome</keyword>
<sequence>MDLRDSKVSNLIGFGHFFIESSTKQPIARPLTLSPFTILKFEHDSILQQKLQPLAVQ</sequence>
<proteinExistence type="predicted"/>
<dbReference type="EMBL" id="JACHHQ010000001">
    <property type="protein sequence ID" value="MBB5198391.1"/>
    <property type="molecule type" value="Genomic_DNA"/>
</dbReference>